<protein>
    <submittedName>
        <fullName evidence="2">Uncharacterized protein</fullName>
    </submittedName>
</protein>
<feature type="compositionally biased region" description="Low complexity" evidence="1">
    <location>
        <begin position="44"/>
        <end position="55"/>
    </location>
</feature>
<feature type="region of interest" description="Disordered" evidence="1">
    <location>
        <begin position="1"/>
        <end position="55"/>
    </location>
</feature>
<evidence type="ECO:0000256" key="1">
    <source>
        <dbReference type="SAM" id="MobiDB-lite"/>
    </source>
</evidence>
<reference evidence="2 3" key="1">
    <citation type="submission" date="2024-05" db="EMBL/GenBank/DDBJ databases">
        <title>Culex pipiens pipiens assembly and annotation.</title>
        <authorList>
            <person name="Alout H."/>
            <person name="Durand T."/>
        </authorList>
    </citation>
    <scope>NUCLEOTIDE SEQUENCE [LARGE SCALE GENOMIC DNA]</scope>
    <source>
        <strain evidence="2">HA-2024</strain>
        <tissue evidence="2">Whole body</tissue>
    </source>
</reference>
<comment type="caution">
    <text evidence="2">The sequence shown here is derived from an EMBL/GenBank/DDBJ whole genome shotgun (WGS) entry which is preliminary data.</text>
</comment>
<dbReference type="AlphaFoldDB" id="A0ABD1CF19"/>
<organism evidence="2 3">
    <name type="scientific">Culex pipiens pipiens</name>
    <name type="common">Northern house mosquito</name>
    <dbReference type="NCBI Taxonomy" id="38569"/>
    <lineage>
        <taxon>Eukaryota</taxon>
        <taxon>Metazoa</taxon>
        <taxon>Ecdysozoa</taxon>
        <taxon>Arthropoda</taxon>
        <taxon>Hexapoda</taxon>
        <taxon>Insecta</taxon>
        <taxon>Pterygota</taxon>
        <taxon>Neoptera</taxon>
        <taxon>Endopterygota</taxon>
        <taxon>Diptera</taxon>
        <taxon>Nematocera</taxon>
        <taxon>Culicoidea</taxon>
        <taxon>Culicidae</taxon>
        <taxon>Culicinae</taxon>
        <taxon>Culicini</taxon>
        <taxon>Culex</taxon>
        <taxon>Culex</taxon>
    </lineage>
</organism>
<dbReference type="Proteomes" id="UP001562425">
    <property type="component" value="Unassembled WGS sequence"/>
</dbReference>
<proteinExistence type="predicted"/>
<accession>A0ABD1CF19</accession>
<sequence length="81" mass="8420">MPPTEATVPLAEPAKKPQIVPAGNGATQNGVNGDYRRKSSTVPAGEELGASEGESAGNVAQLSWLGRLSYNVSIAIGQFFY</sequence>
<name>A0ABD1CF19_CULPP</name>
<gene>
    <name evidence="2" type="ORF">pipiens_017765</name>
</gene>
<keyword evidence="3" id="KW-1185">Reference proteome</keyword>
<dbReference type="EMBL" id="JBEHCU010012886">
    <property type="protein sequence ID" value="KAL1374992.1"/>
    <property type="molecule type" value="Genomic_DNA"/>
</dbReference>
<evidence type="ECO:0000313" key="2">
    <source>
        <dbReference type="EMBL" id="KAL1374992.1"/>
    </source>
</evidence>
<evidence type="ECO:0000313" key="3">
    <source>
        <dbReference type="Proteomes" id="UP001562425"/>
    </source>
</evidence>
<feature type="non-terminal residue" evidence="2">
    <location>
        <position position="81"/>
    </location>
</feature>